<name>M7SSH7_EUTLA</name>
<dbReference type="EMBL" id="KB706427">
    <property type="protein sequence ID" value="EMR67468.1"/>
    <property type="molecule type" value="Genomic_DNA"/>
</dbReference>
<protein>
    <recommendedName>
        <fullName evidence="3">G domain-containing protein</fullName>
    </recommendedName>
</protein>
<reference evidence="2" key="1">
    <citation type="journal article" date="2013" name="Genome Announc.">
        <title>Draft genome sequence of the grapevine dieback fungus Eutypa lata UCR-EL1.</title>
        <authorList>
            <person name="Blanco-Ulate B."/>
            <person name="Rolshausen P.E."/>
            <person name="Cantu D."/>
        </authorList>
    </citation>
    <scope>NUCLEOTIDE SEQUENCE [LARGE SCALE GENOMIC DNA]</scope>
    <source>
        <strain evidence="2">UCR-EL1</strain>
    </source>
</reference>
<dbReference type="AlphaFoldDB" id="M7SSH7"/>
<dbReference type="HOGENOM" id="CLU_2757784_0_0_1"/>
<dbReference type="STRING" id="1287681.M7SSH7"/>
<evidence type="ECO:0000313" key="1">
    <source>
        <dbReference type="EMBL" id="EMR67468.1"/>
    </source>
</evidence>
<accession>M7SSH7</accession>
<evidence type="ECO:0008006" key="3">
    <source>
        <dbReference type="Google" id="ProtNLM"/>
    </source>
</evidence>
<dbReference type="Proteomes" id="UP000012174">
    <property type="component" value="Unassembled WGS sequence"/>
</dbReference>
<evidence type="ECO:0000313" key="2">
    <source>
        <dbReference type="Proteomes" id="UP000012174"/>
    </source>
</evidence>
<keyword evidence="2" id="KW-1185">Reference proteome</keyword>
<dbReference type="InterPro" id="IPR027417">
    <property type="entry name" value="P-loop_NTPase"/>
</dbReference>
<organism evidence="1 2">
    <name type="scientific">Eutypa lata (strain UCR-EL1)</name>
    <name type="common">Grapevine dieback disease fungus</name>
    <name type="synonym">Eutypa armeniacae</name>
    <dbReference type="NCBI Taxonomy" id="1287681"/>
    <lineage>
        <taxon>Eukaryota</taxon>
        <taxon>Fungi</taxon>
        <taxon>Dikarya</taxon>
        <taxon>Ascomycota</taxon>
        <taxon>Pezizomycotina</taxon>
        <taxon>Sordariomycetes</taxon>
        <taxon>Xylariomycetidae</taxon>
        <taxon>Xylariales</taxon>
        <taxon>Diatrypaceae</taxon>
        <taxon>Eutypa</taxon>
    </lineage>
</organism>
<proteinExistence type="predicted"/>
<gene>
    <name evidence="1" type="ORF">UCREL1_5531</name>
</gene>
<dbReference type="Gene3D" id="3.40.50.300">
    <property type="entry name" value="P-loop containing nucleotide triphosphate hydrolases"/>
    <property type="match status" value="1"/>
</dbReference>
<dbReference type="OrthoDB" id="8954335at2759"/>
<sequence>MGADFFMLKYEGDRQVFLMDTPGFDDTYRSNAEVLRDIAFVLAEVYRHKFSVAGVVYTLDNRQSTFWFFD</sequence>
<dbReference type="KEGG" id="ela:UCREL1_5531"/>